<proteinExistence type="inferred from homology"/>
<organism evidence="8 9">
    <name type="scientific">Halomarina halobia</name>
    <dbReference type="NCBI Taxonomy" id="3033386"/>
    <lineage>
        <taxon>Archaea</taxon>
        <taxon>Methanobacteriati</taxon>
        <taxon>Methanobacteriota</taxon>
        <taxon>Stenosarchaea group</taxon>
        <taxon>Halobacteria</taxon>
        <taxon>Halobacteriales</taxon>
        <taxon>Natronomonadaceae</taxon>
        <taxon>Halomarina</taxon>
    </lineage>
</organism>
<name>A0ABD6A8X3_9EURY</name>
<evidence type="ECO:0000256" key="4">
    <source>
        <dbReference type="ARBA" id="ARBA00022692"/>
    </source>
</evidence>
<evidence type="ECO:0000256" key="2">
    <source>
        <dbReference type="ARBA" id="ARBA00007430"/>
    </source>
</evidence>
<feature type="transmembrane region" description="Helical" evidence="7">
    <location>
        <begin position="460"/>
        <end position="480"/>
    </location>
</feature>
<evidence type="ECO:0000256" key="5">
    <source>
        <dbReference type="ARBA" id="ARBA00022989"/>
    </source>
</evidence>
<dbReference type="GeneID" id="79316333"/>
<evidence type="ECO:0000313" key="8">
    <source>
        <dbReference type="EMBL" id="MFC7317014.1"/>
    </source>
</evidence>
<feature type="transmembrane region" description="Helical" evidence="7">
    <location>
        <begin position="400"/>
        <end position="420"/>
    </location>
</feature>
<accession>A0ABD6A8X3</accession>
<feature type="transmembrane region" description="Helical" evidence="7">
    <location>
        <begin position="306"/>
        <end position="330"/>
    </location>
</feature>
<comment type="caution">
    <text evidence="8">The sequence shown here is derived from an EMBL/GenBank/DDBJ whole genome shotgun (WGS) entry which is preliminary data.</text>
</comment>
<feature type="transmembrane region" description="Helical" evidence="7">
    <location>
        <begin position="45"/>
        <end position="68"/>
    </location>
</feature>
<comment type="subcellular location">
    <subcellularLocation>
        <location evidence="1">Cell membrane</location>
        <topology evidence="1">Multi-pass membrane protein</topology>
    </subcellularLocation>
</comment>
<feature type="transmembrane region" description="Helical" evidence="7">
    <location>
        <begin position="128"/>
        <end position="150"/>
    </location>
</feature>
<dbReference type="EMBL" id="JBHTBF010000002">
    <property type="protein sequence ID" value="MFC7317014.1"/>
    <property type="molecule type" value="Genomic_DNA"/>
</dbReference>
<dbReference type="AlphaFoldDB" id="A0ABD6A8X3"/>
<protein>
    <submittedName>
        <fullName evidence="8">Lipopolysaccharide biosynthesis protein</fullName>
    </submittedName>
</protein>
<sequence>MRLLDAFKRTLSPTGDLTSRTVVGGMWVAFTNGGNRVLETVMLVVLARLLSPADFGLFGIALVALSALKRFSRLGLDTALIQREEEDVDAYLDTAFTLQILRGLVIAAVAFLSAPLVASFFGEPRATLLLRVVALATLFETLYNPGRVYFEKDLAFHRQFAFSLSGTLPRVAVSIGYAVFVEATVWALVAGFVVGNGVRMVTSYAIHDYRPWPRFDRGRAAELVDYGKWILGSSAVSFLYGEGDDVFVGRFIGPGALGAYQLAYQLSNAPATEVAHTISRVAMPAYSKVQGDAVALREGFHRVLRLSSLISLPVGVGIAVVAPVFVPSFLGDGWEAMIVPMQILAGFGVLRSVRTCTSPLFKAVGRPDYGAKLHALRLGVLVVAIYPLTAAFGLPGTSTAVLLTSAVGIPVATWLAIRIVDDDLRSLVAIVAFPAAGSVVMGVCALAVRRAVADAAGPLPAFVATVLAGVAAYALVMLAFELRFDIGLHEFVGQVRRSL</sequence>
<evidence type="ECO:0000256" key="7">
    <source>
        <dbReference type="SAM" id="Phobius"/>
    </source>
</evidence>
<gene>
    <name evidence="8" type="ORF">ACFQPE_09425</name>
</gene>
<keyword evidence="5 7" id="KW-1133">Transmembrane helix</keyword>
<dbReference type="PANTHER" id="PTHR30250">
    <property type="entry name" value="PST FAMILY PREDICTED COLANIC ACID TRANSPORTER"/>
    <property type="match status" value="1"/>
</dbReference>
<feature type="transmembrane region" description="Helical" evidence="7">
    <location>
        <begin position="336"/>
        <end position="353"/>
    </location>
</feature>
<dbReference type="InterPro" id="IPR050833">
    <property type="entry name" value="Poly_Biosynth_Transport"/>
</dbReference>
<evidence type="ECO:0000256" key="6">
    <source>
        <dbReference type="ARBA" id="ARBA00023136"/>
    </source>
</evidence>
<evidence type="ECO:0000256" key="1">
    <source>
        <dbReference type="ARBA" id="ARBA00004651"/>
    </source>
</evidence>
<dbReference type="PANTHER" id="PTHR30250:SF10">
    <property type="entry name" value="LIPOPOLYSACCHARIDE BIOSYNTHESIS PROTEIN WZXC"/>
    <property type="match status" value="1"/>
</dbReference>
<keyword evidence="6 7" id="KW-0472">Membrane</keyword>
<feature type="transmembrane region" description="Helical" evidence="7">
    <location>
        <begin position="427"/>
        <end position="448"/>
    </location>
</feature>
<keyword evidence="9" id="KW-1185">Reference proteome</keyword>
<dbReference type="GO" id="GO:0005886">
    <property type="term" value="C:plasma membrane"/>
    <property type="evidence" value="ECO:0007669"/>
    <property type="project" value="UniProtKB-SubCell"/>
</dbReference>
<dbReference type="Pfam" id="PF13440">
    <property type="entry name" value="Polysacc_synt_3"/>
    <property type="match status" value="1"/>
</dbReference>
<keyword evidence="4 7" id="KW-0812">Transmembrane</keyword>
<evidence type="ECO:0000313" key="9">
    <source>
        <dbReference type="Proteomes" id="UP001596547"/>
    </source>
</evidence>
<reference evidence="8 9" key="1">
    <citation type="journal article" date="2019" name="Int. J. Syst. Evol. Microbiol.">
        <title>The Global Catalogue of Microorganisms (GCM) 10K type strain sequencing project: providing services to taxonomists for standard genome sequencing and annotation.</title>
        <authorList>
            <consortium name="The Broad Institute Genomics Platform"/>
            <consortium name="The Broad Institute Genome Sequencing Center for Infectious Disease"/>
            <person name="Wu L."/>
            <person name="Ma J."/>
        </authorList>
    </citation>
    <scope>NUCLEOTIDE SEQUENCE [LARGE SCALE GENOMIC DNA]</scope>
    <source>
        <strain evidence="8 9">PSR21</strain>
    </source>
</reference>
<comment type="similarity">
    <text evidence="2">Belongs to the polysaccharide synthase family.</text>
</comment>
<feature type="transmembrane region" description="Helical" evidence="7">
    <location>
        <begin position="374"/>
        <end position="394"/>
    </location>
</feature>
<feature type="transmembrane region" description="Helical" evidence="7">
    <location>
        <begin position="100"/>
        <end position="121"/>
    </location>
</feature>
<dbReference type="CDD" id="cd13127">
    <property type="entry name" value="MATE_tuaB_like"/>
    <property type="match status" value="1"/>
</dbReference>
<dbReference type="RefSeq" id="WP_276303726.1">
    <property type="nucleotide sequence ID" value="NZ_CP119992.1"/>
</dbReference>
<evidence type="ECO:0000256" key="3">
    <source>
        <dbReference type="ARBA" id="ARBA00022475"/>
    </source>
</evidence>
<keyword evidence="3" id="KW-1003">Cell membrane</keyword>
<dbReference type="Proteomes" id="UP001596547">
    <property type="component" value="Unassembled WGS sequence"/>
</dbReference>
<feature type="transmembrane region" description="Helical" evidence="7">
    <location>
        <begin position="170"/>
        <end position="194"/>
    </location>
</feature>